<dbReference type="SUPFAM" id="SSF53067">
    <property type="entry name" value="Actin-like ATPase domain"/>
    <property type="match status" value="2"/>
</dbReference>
<evidence type="ECO:0000259" key="7">
    <source>
        <dbReference type="Pfam" id="PF00370"/>
    </source>
</evidence>
<dbReference type="EMBL" id="BDGX01000052">
    <property type="protein sequence ID" value="GAV55871.1"/>
    <property type="molecule type" value="Genomic_DNA"/>
</dbReference>
<dbReference type="GO" id="GO:0004856">
    <property type="term" value="F:D-xylulokinase activity"/>
    <property type="evidence" value="ECO:0007669"/>
    <property type="project" value="UniProtKB-UniRule"/>
</dbReference>
<organism evidence="8 9">
    <name type="scientific">Zygosaccharomyces rouxii</name>
    <dbReference type="NCBI Taxonomy" id="4956"/>
    <lineage>
        <taxon>Eukaryota</taxon>
        <taxon>Fungi</taxon>
        <taxon>Dikarya</taxon>
        <taxon>Ascomycota</taxon>
        <taxon>Saccharomycotina</taxon>
        <taxon>Saccharomycetes</taxon>
        <taxon>Saccharomycetales</taxon>
        <taxon>Saccharomycetaceae</taxon>
        <taxon>Zygosaccharomyces</taxon>
    </lineage>
</organism>
<evidence type="ECO:0000256" key="5">
    <source>
        <dbReference type="ARBA" id="ARBA00048885"/>
    </source>
</evidence>
<evidence type="ECO:0000256" key="1">
    <source>
        <dbReference type="ARBA" id="ARBA00009156"/>
    </source>
</evidence>
<dbReference type="Pfam" id="PF00370">
    <property type="entry name" value="FGGY_N"/>
    <property type="match status" value="1"/>
</dbReference>
<dbReference type="PANTHER" id="PTHR10196:SF57">
    <property type="entry name" value="XYLULOSE KINASE"/>
    <property type="match status" value="1"/>
</dbReference>
<dbReference type="GO" id="GO:0005524">
    <property type="term" value="F:ATP binding"/>
    <property type="evidence" value="ECO:0007669"/>
    <property type="project" value="UniProtKB-UniRule"/>
</dbReference>
<comment type="function">
    <text evidence="6">Highly specific D-xylulose kinase which participates in the catabolism of xylose. Xylose is a major component of hemicelluloses such as xylan. Most fungi utilize D-xylose via three enzymatic reactions, xylose reductase (XR), xylitol dehydrogenase (XDH), and xylulokinase, to form xylulose 5-phosphate, which enters pentose phosphate pathway.</text>
</comment>
<accession>A0A1Q3AJG8</accession>
<dbReference type="InterPro" id="IPR043129">
    <property type="entry name" value="ATPase_NBD"/>
</dbReference>
<dbReference type="AlphaFoldDB" id="A0A1Q3AJG8"/>
<gene>
    <name evidence="8" type="ORF">ZYGR_0AZ00420</name>
</gene>
<dbReference type="OrthoDB" id="1728974at2759"/>
<keyword evidence="4 6" id="KW-0418">Kinase</keyword>
<evidence type="ECO:0000256" key="3">
    <source>
        <dbReference type="ARBA" id="ARBA00022679"/>
    </source>
</evidence>
<dbReference type="CDD" id="cd07776">
    <property type="entry name" value="ASKHA_NBD_FGGY_SpXK-like"/>
    <property type="match status" value="1"/>
</dbReference>
<feature type="domain" description="Carbohydrate kinase FGGY N-terminal" evidence="7">
    <location>
        <begin position="141"/>
        <end position="294"/>
    </location>
</feature>
<dbReference type="GO" id="GO:0042732">
    <property type="term" value="P:D-xylose metabolic process"/>
    <property type="evidence" value="ECO:0007669"/>
    <property type="project" value="UniProtKB-UniRule"/>
</dbReference>
<dbReference type="Gene3D" id="3.30.420.40">
    <property type="match status" value="2"/>
</dbReference>
<dbReference type="GO" id="GO:0005829">
    <property type="term" value="C:cytosol"/>
    <property type="evidence" value="ECO:0007669"/>
    <property type="project" value="TreeGrafter"/>
</dbReference>
<dbReference type="EC" id="2.7.1.17" evidence="6"/>
<proteinExistence type="inferred from homology"/>
<keyword evidence="6" id="KW-0067">ATP-binding</keyword>
<evidence type="ECO:0000313" key="9">
    <source>
        <dbReference type="Proteomes" id="UP000187013"/>
    </source>
</evidence>
<evidence type="ECO:0000313" key="8">
    <source>
        <dbReference type="EMBL" id="GAV55871.1"/>
    </source>
</evidence>
<sequence length="586" mass="65665">MYKASRMSGSNDSFYLGFDLSTQQLKCLAINESLRIVHTETVSFDDELPQYKTHKGVYAKGDFIQSPVAMWLEALDLLFSKFTQHGFDLSKVRAVSGSCQQHGSVYWTQKADELLRGLKSSKGSLVEQLSPEAFSRSTAPNWQDHSTGKQCREFENAVGGPQELARITGSRAHFRFTGTQILKIAEEEPEAYAKTDTVSLVSSFLASVLSGQLTSIEEAEACGMNLYNVSKREYHPELLDLVDQDRRAIESKLRAPPIPCDEPVRLGSICSYFVDKYGFNKNCAVYPFTGDNLATICSLPLEKNDVLVSLGTSTTILLITDQYHPSADYHLFAHPTLSNHYMGMICYCNGALARERIRDHINGGPTKDWKLFNDAVNDTKLDNDDEIGVYFPLGEIVPSVPAVYKRAKFDPSSGRIKQFVDSFADERHDAKNIVESQALSCRVRISPLLTSTVPVEGLAKNVNVRFDYDDIPLTEYYGRRPRRAFFVGGASKNDAIVNKFIQVLGATKGNYRLETPNSCALGGCYKAIWSHKYHEKQTTATFDHFLGEKFPWGEVEHIRDSDDASWHHYNKKILPLSELEASLPAH</sequence>
<dbReference type="FunFam" id="3.30.420.40:FF:000118">
    <property type="entry name" value="Xylulose kinase 2"/>
    <property type="match status" value="1"/>
</dbReference>
<comment type="catalytic activity">
    <reaction evidence="5 6">
        <text>D-xylulose + ATP = D-xylulose 5-phosphate + ADP + H(+)</text>
        <dbReference type="Rhea" id="RHEA:10964"/>
        <dbReference type="ChEBI" id="CHEBI:15378"/>
        <dbReference type="ChEBI" id="CHEBI:17140"/>
        <dbReference type="ChEBI" id="CHEBI:30616"/>
        <dbReference type="ChEBI" id="CHEBI:57737"/>
        <dbReference type="ChEBI" id="CHEBI:456216"/>
        <dbReference type="EC" id="2.7.1.17"/>
    </reaction>
</comment>
<comment type="caution">
    <text evidence="8">The sequence shown here is derived from an EMBL/GenBank/DDBJ whole genome shotgun (WGS) entry which is preliminary data.</text>
</comment>
<dbReference type="InterPro" id="IPR018484">
    <property type="entry name" value="FGGY_N"/>
</dbReference>
<name>A0A1Q3AJG8_ZYGRO</name>
<comment type="similarity">
    <text evidence="1 6">Belongs to the FGGY kinase family.</text>
</comment>
<evidence type="ECO:0000256" key="6">
    <source>
        <dbReference type="RuleBase" id="RU367058"/>
    </source>
</evidence>
<dbReference type="Proteomes" id="UP000187013">
    <property type="component" value="Unassembled WGS sequence"/>
</dbReference>
<dbReference type="PANTHER" id="PTHR10196">
    <property type="entry name" value="SUGAR KINASE"/>
    <property type="match status" value="1"/>
</dbReference>
<dbReference type="GO" id="GO:0005997">
    <property type="term" value="P:xylulose metabolic process"/>
    <property type="evidence" value="ECO:0007669"/>
    <property type="project" value="TreeGrafter"/>
</dbReference>
<evidence type="ECO:0000256" key="4">
    <source>
        <dbReference type="ARBA" id="ARBA00022777"/>
    </source>
</evidence>
<dbReference type="InterPro" id="IPR042024">
    <property type="entry name" value="D-XK_euk"/>
</dbReference>
<keyword evidence="6" id="KW-0547">Nucleotide-binding</keyword>
<evidence type="ECO:0000256" key="2">
    <source>
        <dbReference type="ARBA" id="ARBA00022629"/>
    </source>
</evidence>
<reference evidence="8 9" key="1">
    <citation type="submission" date="2016-08" db="EMBL/GenBank/DDBJ databases">
        <title>Draft genome sequence of allopolyploid Zygosaccharomyces rouxii.</title>
        <authorList>
            <person name="Watanabe J."/>
            <person name="Uehara K."/>
            <person name="Mogi Y."/>
            <person name="Tsukioka Y."/>
        </authorList>
    </citation>
    <scope>NUCLEOTIDE SEQUENCE [LARGE SCALE GENOMIC DNA]</scope>
    <source>
        <strain evidence="8 9">NBRC 110957</strain>
    </source>
</reference>
<keyword evidence="2 6" id="KW-0859">Xylose metabolism</keyword>
<protein>
    <recommendedName>
        <fullName evidence="6">Xylulose kinase</fullName>
        <ecNumber evidence="6">2.7.1.17</ecNumber>
    </recommendedName>
</protein>
<keyword evidence="3 6" id="KW-0808">Transferase</keyword>
<keyword evidence="6" id="KW-0119">Carbohydrate metabolism</keyword>